<proteinExistence type="predicted"/>
<evidence type="ECO:0000313" key="3">
    <source>
        <dbReference type="Proteomes" id="UP001056436"/>
    </source>
</evidence>
<evidence type="ECO:0000256" key="1">
    <source>
        <dbReference type="SAM" id="MobiDB-lite"/>
    </source>
</evidence>
<dbReference type="EMBL" id="SDAQ01000107">
    <property type="protein sequence ID" value="KAI3538229.1"/>
    <property type="molecule type" value="Genomic_DNA"/>
</dbReference>
<dbReference type="CDD" id="cd02970">
    <property type="entry name" value="PRX_like2"/>
    <property type="match status" value="1"/>
</dbReference>
<dbReference type="AlphaFoldDB" id="A0A9Q0AZG4"/>
<name>A0A9Q0AZG4_9PEZI</name>
<feature type="region of interest" description="Disordered" evidence="1">
    <location>
        <begin position="439"/>
        <end position="482"/>
    </location>
</feature>
<sequence length="482" mass="52863">ALFLFWRLRTATYIIETVLPKVPNRTEHHLRAIRKSRTNIAQTHPNYDVMAAVPSDPPAVAATTNTNSVPTNGDANKASDSTETATHAAEPNATTTTEELKAAPEPKSAEDTNRLSSSNGQDATGDEPKPSLPPRPTSIDAREGLPPTDQSVQQPPNTATTTSTRSPRTSTTQGADTAATSIEIDNTKPADFEGEISTNNDLPTPQILKRIENYVVLDRHGKSHTFKSLYTGRNVARRVLVIFIRHFFCGNCQEFLRSLSESITPDALLGLPMSTFITVVGCGNPGLIEMYLQETGCPFPVYTDPTRRLFDTLGMTRTLALGARPAYMRKSMLKSAAESVFQGLKQVKSGLATKSGDHRQVGGEFLFEPLELVTPVSTPYAERQIEEAMTSKKNSIDNKEGIDGEGGDDFEPEEKRVTWCHRMRSTRDHAEIPELMEILGLNGSGKPPAHENKRWSRALETRKGTGLSMASQMSKLSEQERA</sequence>
<feature type="compositionally biased region" description="Acidic residues" evidence="1">
    <location>
        <begin position="403"/>
        <end position="412"/>
    </location>
</feature>
<feature type="compositionally biased region" description="Polar residues" evidence="1">
    <location>
        <begin position="174"/>
        <end position="184"/>
    </location>
</feature>
<protein>
    <submittedName>
        <fullName evidence="2">Uncharacterized protein</fullName>
    </submittedName>
</protein>
<dbReference type="InterPro" id="IPR032801">
    <property type="entry name" value="PXL2A/B/C"/>
</dbReference>
<dbReference type="SUPFAM" id="SSF52833">
    <property type="entry name" value="Thioredoxin-like"/>
    <property type="match status" value="1"/>
</dbReference>
<dbReference type="PANTHER" id="PTHR28630">
    <property type="match status" value="1"/>
</dbReference>
<dbReference type="Gene3D" id="3.40.30.10">
    <property type="entry name" value="Glutaredoxin"/>
    <property type="match status" value="1"/>
</dbReference>
<dbReference type="InterPro" id="IPR036249">
    <property type="entry name" value="Thioredoxin-like_sf"/>
</dbReference>
<feature type="non-terminal residue" evidence="2">
    <location>
        <position position="482"/>
    </location>
</feature>
<feature type="compositionally biased region" description="Polar residues" evidence="1">
    <location>
        <begin position="63"/>
        <end position="81"/>
    </location>
</feature>
<feature type="region of interest" description="Disordered" evidence="1">
    <location>
        <begin position="389"/>
        <end position="412"/>
    </location>
</feature>
<dbReference type="Pfam" id="PF13911">
    <property type="entry name" value="AhpC-TSA_2"/>
    <property type="match status" value="1"/>
</dbReference>
<feature type="region of interest" description="Disordered" evidence="1">
    <location>
        <begin position="53"/>
        <end position="201"/>
    </location>
</feature>
<evidence type="ECO:0000313" key="2">
    <source>
        <dbReference type="EMBL" id="KAI3538229.1"/>
    </source>
</evidence>
<dbReference type="Proteomes" id="UP001056436">
    <property type="component" value="Unassembled WGS sequence"/>
</dbReference>
<accession>A0A9Q0AZG4</accession>
<feature type="compositionally biased region" description="Low complexity" evidence="1">
    <location>
        <begin position="53"/>
        <end position="62"/>
    </location>
</feature>
<dbReference type="OrthoDB" id="40334at2759"/>
<feature type="compositionally biased region" description="Low complexity" evidence="1">
    <location>
        <begin position="82"/>
        <end position="97"/>
    </location>
</feature>
<feature type="compositionally biased region" description="Basic and acidic residues" evidence="1">
    <location>
        <begin position="389"/>
        <end position="402"/>
    </location>
</feature>
<dbReference type="PANTHER" id="PTHR28630:SF3">
    <property type="entry name" value="PEROXIREDOXIN-LIKE 2C"/>
    <property type="match status" value="1"/>
</dbReference>
<feature type="compositionally biased region" description="Low complexity" evidence="1">
    <location>
        <begin position="153"/>
        <end position="173"/>
    </location>
</feature>
<organism evidence="2 3">
    <name type="scientific">Colletotrichum abscissum</name>
    <dbReference type="NCBI Taxonomy" id="1671311"/>
    <lineage>
        <taxon>Eukaryota</taxon>
        <taxon>Fungi</taxon>
        <taxon>Dikarya</taxon>
        <taxon>Ascomycota</taxon>
        <taxon>Pezizomycotina</taxon>
        <taxon>Sordariomycetes</taxon>
        <taxon>Hypocreomycetidae</taxon>
        <taxon>Glomerellales</taxon>
        <taxon>Glomerellaceae</taxon>
        <taxon>Colletotrichum</taxon>
        <taxon>Colletotrichum acutatum species complex</taxon>
    </lineage>
</organism>
<reference evidence="2" key="1">
    <citation type="submission" date="2019-01" db="EMBL/GenBank/DDBJ databases">
        <title>Colletotrichum abscissum LGMF1257.</title>
        <authorList>
            <person name="Baroncelli R."/>
        </authorList>
    </citation>
    <scope>NUCLEOTIDE SEQUENCE</scope>
    <source>
        <strain evidence="2">Ca142</strain>
    </source>
</reference>
<keyword evidence="3" id="KW-1185">Reference proteome</keyword>
<comment type="caution">
    <text evidence="2">The sequence shown here is derived from an EMBL/GenBank/DDBJ whole genome shotgun (WGS) entry which is preliminary data.</text>
</comment>
<dbReference type="FunFam" id="3.40.30.10:FF:000404">
    <property type="entry name" value="WGS project CABT00000000 data, contig 2.14"/>
    <property type="match status" value="1"/>
</dbReference>
<gene>
    <name evidence="2" type="ORF">CABS02_11873</name>
</gene>
<feature type="compositionally biased region" description="Basic and acidic residues" evidence="1">
    <location>
        <begin position="448"/>
        <end position="463"/>
    </location>
</feature>
<feature type="compositionally biased region" description="Basic and acidic residues" evidence="1">
    <location>
        <begin position="98"/>
        <end position="113"/>
    </location>
</feature>